<dbReference type="SUPFAM" id="SSF101936">
    <property type="entry name" value="DNA-binding pseudobarrel domain"/>
    <property type="match status" value="3"/>
</dbReference>
<evidence type="ECO:0000259" key="6">
    <source>
        <dbReference type="PROSITE" id="PS50863"/>
    </source>
</evidence>
<dbReference type="GO" id="GO:0005634">
    <property type="term" value="C:nucleus"/>
    <property type="evidence" value="ECO:0007669"/>
    <property type="project" value="UniProtKB-SubCell"/>
</dbReference>
<dbReference type="OrthoDB" id="1109907at2759"/>
<dbReference type="PROSITE" id="PS50863">
    <property type="entry name" value="B3"/>
    <property type="match status" value="3"/>
</dbReference>
<dbReference type="CDD" id="cd10017">
    <property type="entry name" value="B3_DNA"/>
    <property type="match status" value="3"/>
</dbReference>
<evidence type="ECO:0000256" key="5">
    <source>
        <dbReference type="ARBA" id="ARBA00023242"/>
    </source>
</evidence>
<keyword evidence="3" id="KW-0238">DNA-binding</keyword>
<feature type="domain" description="TF-B3" evidence="6">
    <location>
        <begin position="217"/>
        <end position="316"/>
    </location>
</feature>
<gene>
    <name evidence="7" type="ORF">ANE_LOCUS21227</name>
</gene>
<name>A0A565CAW8_9BRAS</name>
<dbReference type="PANTHER" id="PTHR31674">
    <property type="entry name" value="B3 DOMAIN-CONTAINING PROTEIN REM-LIKE 3-RELATED"/>
    <property type="match status" value="1"/>
</dbReference>
<comment type="subcellular location">
    <subcellularLocation>
        <location evidence="1">Nucleus</location>
    </subcellularLocation>
</comment>
<dbReference type="Pfam" id="PF02362">
    <property type="entry name" value="B3"/>
    <property type="match status" value="2"/>
</dbReference>
<protein>
    <recommendedName>
        <fullName evidence="6">TF-B3 domain-containing protein</fullName>
    </recommendedName>
</protein>
<keyword evidence="5" id="KW-0539">Nucleus</keyword>
<evidence type="ECO:0000256" key="3">
    <source>
        <dbReference type="ARBA" id="ARBA00023125"/>
    </source>
</evidence>
<proteinExistence type="predicted"/>
<accession>A0A565CAW8</accession>
<keyword evidence="2" id="KW-0805">Transcription regulation</keyword>
<dbReference type="SMART" id="SM01019">
    <property type="entry name" value="B3"/>
    <property type="match status" value="3"/>
</dbReference>
<dbReference type="InterPro" id="IPR015300">
    <property type="entry name" value="DNA-bd_pseudobarrel_sf"/>
</dbReference>
<dbReference type="AlphaFoldDB" id="A0A565CAW8"/>
<evidence type="ECO:0000256" key="2">
    <source>
        <dbReference type="ARBA" id="ARBA00023015"/>
    </source>
</evidence>
<dbReference type="PANTHER" id="PTHR31674:SF96">
    <property type="entry name" value="B3 DOMAIN-CONTAINING PROTEIN REM-LIKE 3-RELATED"/>
    <property type="match status" value="1"/>
</dbReference>
<keyword evidence="8" id="KW-1185">Reference proteome</keyword>
<dbReference type="InterPro" id="IPR003340">
    <property type="entry name" value="B3_DNA-bd"/>
</dbReference>
<dbReference type="InterPro" id="IPR039218">
    <property type="entry name" value="REM_fam"/>
</dbReference>
<evidence type="ECO:0000313" key="8">
    <source>
        <dbReference type="Proteomes" id="UP000489600"/>
    </source>
</evidence>
<reference evidence="7" key="1">
    <citation type="submission" date="2019-07" db="EMBL/GenBank/DDBJ databases">
        <authorList>
            <person name="Dittberner H."/>
        </authorList>
    </citation>
    <scope>NUCLEOTIDE SEQUENCE [LARGE SCALE GENOMIC DNA]</scope>
</reference>
<evidence type="ECO:0000256" key="1">
    <source>
        <dbReference type="ARBA" id="ARBA00004123"/>
    </source>
</evidence>
<dbReference type="GO" id="GO:0003677">
    <property type="term" value="F:DNA binding"/>
    <property type="evidence" value="ECO:0007669"/>
    <property type="project" value="UniProtKB-KW"/>
</dbReference>
<feature type="domain" description="TF-B3" evidence="6">
    <location>
        <begin position="1"/>
        <end position="67"/>
    </location>
</feature>
<dbReference type="Proteomes" id="UP000489600">
    <property type="component" value="Unassembled WGS sequence"/>
</dbReference>
<dbReference type="EMBL" id="CABITT030000007">
    <property type="protein sequence ID" value="VVB10783.1"/>
    <property type="molecule type" value="Genomic_DNA"/>
</dbReference>
<evidence type="ECO:0000313" key="7">
    <source>
        <dbReference type="EMBL" id="VVB10783.1"/>
    </source>
</evidence>
<comment type="caution">
    <text evidence="7">The sequence shown here is derived from an EMBL/GenBank/DDBJ whole genome shotgun (WGS) entry which is preliminary data.</text>
</comment>
<organism evidence="7 8">
    <name type="scientific">Arabis nemorensis</name>
    <dbReference type="NCBI Taxonomy" id="586526"/>
    <lineage>
        <taxon>Eukaryota</taxon>
        <taxon>Viridiplantae</taxon>
        <taxon>Streptophyta</taxon>
        <taxon>Embryophyta</taxon>
        <taxon>Tracheophyta</taxon>
        <taxon>Spermatophyta</taxon>
        <taxon>Magnoliopsida</taxon>
        <taxon>eudicotyledons</taxon>
        <taxon>Gunneridae</taxon>
        <taxon>Pentapetalae</taxon>
        <taxon>rosids</taxon>
        <taxon>malvids</taxon>
        <taxon>Brassicales</taxon>
        <taxon>Brassicaceae</taxon>
        <taxon>Arabideae</taxon>
        <taxon>Arabis</taxon>
    </lineage>
</organism>
<sequence>MQGRNERNTVELRSDACEKTWKVQMDGRRLTVGWKEFAGAHDFRIGDIIVFRHEGNFMFHVTGFGPSCCEVGYEQNNIRNLSMEQNLKTELESLSDSSCFVANISDSNLREDRLFLPRKFVTSNDLKKGSNKIVLMNGVKTWRLNLRFRESSETFYMRSGWRRFCHENGLQSGDSITFKLESNSAKTPVLCFSTAETKSDSTKHRSEGKRKDGEKGLVTLTVTPASIKYCRLYLPRSFIKDNKMETAGGKKINLLDKHGVKWPVSLVMLKGNGQMHLGLGLREFLEATGVKANESFMLELDWEDTTIPPIFKFCSKIKI</sequence>
<feature type="domain" description="TF-B3" evidence="6">
    <location>
        <begin position="99"/>
        <end position="195"/>
    </location>
</feature>
<dbReference type="Gene3D" id="2.40.330.10">
    <property type="entry name" value="DNA-binding pseudobarrel domain"/>
    <property type="match status" value="3"/>
</dbReference>
<evidence type="ECO:0000256" key="4">
    <source>
        <dbReference type="ARBA" id="ARBA00023163"/>
    </source>
</evidence>
<keyword evidence="4" id="KW-0804">Transcription</keyword>